<dbReference type="EMBL" id="CP098805">
    <property type="protein sequence ID" value="USJ30505.1"/>
    <property type="molecule type" value="Genomic_DNA"/>
</dbReference>
<keyword evidence="1" id="KW-0175">Coiled coil</keyword>
<protein>
    <submittedName>
        <fullName evidence="4">IS110 family transposase</fullName>
    </submittedName>
</protein>
<organism evidence="4 6">
    <name type="scientific">Dyadobacter chenhuakuii</name>
    <dbReference type="NCBI Taxonomy" id="2909339"/>
    <lineage>
        <taxon>Bacteria</taxon>
        <taxon>Pseudomonadati</taxon>
        <taxon>Bacteroidota</taxon>
        <taxon>Cytophagia</taxon>
        <taxon>Cytophagales</taxon>
        <taxon>Spirosomataceae</taxon>
        <taxon>Dyadobacter</taxon>
    </lineage>
</organism>
<evidence type="ECO:0000259" key="3">
    <source>
        <dbReference type="Pfam" id="PF02371"/>
    </source>
</evidence>
<dbReference type="NCBIfam" id="NF033542">
    <property type="entry name" value="transpos_IS110"/>
    <property type="match status" value="1"/>
</dbReference>
<dbReference type="Pfam" id="PF02371">
    <property type="entry name" value="Transposase_20"/>
    <property type="match status" value="1"/>
</dbReference>
<dbReference type="PANTHER" id="PTHR33055">
    <property type="entry name" value="TRANSPOSASE FOR INSERTION SEQUENCE ELEMENT IS1111A"/>
    <property type="match status" value="1"/>
</dbReference>
<accession>A0ABY4XGH5</accession>
<evidence type="ECO:0000313" key="6">
    <source>
        <dbReference type="Proteomes" id="UP001055420"/>
    </source>
</evidence>
<feature type="coiled-coil region" evidence="1">
    <location>
        <begin position="162"/>
        <end position="196"/>
    </location>
</feature>
<dbReference type="PANTHER" id="PTHR33055:SF3">
    <property type="entry name" value="PUTATIVE TRANSPOSASE FOR IS117-RELATED"/>
    <property type="match status" value="1"/>
</dbReference>
<proteinExistence type="predicted"/>
<evidence type="ECO:0000259" key="2">
    <source>
        <dbReference type="Pfam" id="PF01548"/>
    </source>
</evidence>
<dbReference type="InterPro" id="IPR047650">
    <property type="entry name" value="Transpos_IS110"/>
</dbReference>
<keyword evidence="6" id="KW-1185">Reference proteome</keyword>
<evidence type="ECO:0000313" key="4">
    <source>
        <dbReference type="EMBL" id="USJ29133.1"/>
    </source>
</evidence>
<dbReference type="Proteomes" id="UP001055420">
    <property type="component" value="Chromosome"/>
</dbReference>
<evidence type="ECO:0000256" key="1">
    <source>
        <dbReference type="SAM" id="Coils"/>
    </source>
</evidence>
<dbReference type="EMBL" id="CP098805">
    <property type="protein sequence ID" value="USJ29133.1"/>
    <property type="molecule type" value="Genomic_DNA"/>
</dbReference>
<feature type="domain" description="Transposase IS116/IS110/IS902 C-terminal" evidence="3">
    <location>
        <begin position="198"/>
        <end position="284"/>
    </location>
</feature>
<reference evidence="4" key="1">
    <citation type="submission" date="2022-06" db="EMBL/GenBank/DDBJ databases">
        <title>Novel species in genus Dyadobacter.</title>
        <authorList>
            <person name="Ma C."/>
        </authorList>
    </citation>
    <scope>NUCLEOTIDE SEQUENCE</scope>
    <source>
        <strain evidence="4">CY22</strain>
    </source>
</reference>
<dbReference type="InterPro" id="IPR003346">
    <property type="entry name" value="Transposase_20"/>
</dbReference>
<name>A0ABY4XGH5_9BACT</name>
<dbReference type="InterPro" id="IPR002525">
    <property type="entry name" value="Transp_IS110-like_N"/>
</dbReference>
<dbReference type="RefSeq" id="WP_235166484.1">
    <property type="nucleotide sequence ID" value="NZ_CP098805.1"/>
</dbReference>
<sequence>MKKIIIGIDISSKTLDICLQKEGKTSFVTIANDVKAINGFFKKLAKEEVVVAMENTGRYNWQLYEVLPKFNFEVYVISALHLKKSMGLIRGKNDKVDAERICKFIQKNQDECSTWKPVATNIQKMKVLLTERTSRIKIKRQLLAQQADYKLMNTIGLEKQLAKMNQGLIKSIQEQIEALECEIEKIIKSDESLKEQAKQIQSVPGVGPITCWTMIAKTEGFKTITEPRKMACYCGIVPFDHQSGTSVRRQPRVSAYADKSVKSILHMAAMSAIRFDNKLRDYYQRKVAEGKNKMSVLNAVRNKIVHIIFALIKNQATYQDHLVLS</sequence>
<dbReference type="Pfam" id="PF01548">
    <property type="entry name" value="DEDD_Tnp_IS110"/>
    <property type="match status" value="1"/>
</dbReference>
<feature type="domain" description="Transposase IS110-like N-terminal" evidence="2">
    <location>
        <begin position="6"/>
        <end position="138"/>
    </location>
</feature>
<evidence type="ECO:0000313" key="5">
    <source>
        <dbReference type="EMBL" id="USJ30505.1"/>
    </source>
</evidence>
<gene>
    <name evidence="4" type="ORF">NFI80_14745</name>
    <name evidence="5" type="ORF">NFI80_21935</name>
</gene>